<evidence type="ECO:0000313" key="22">
    <source>
        <dbReference type="EMBL" id="GGE43707.1"/>
    </source>
</evidence>
<evidence type="ECO:0000313" key="23">
    <source>
        <dbReference type="Proteomes" id="UP000599179"/>
    </source>
</evidence>
<evidence type="ECO:0000256" key="6">
    <source>
        <dbReference type="ARBA" id="ARBA00022741"/>
    </source>
</evidence>
<keyword evidence="12 17" id="KW-0456">Lyase</keyword>
<dbReference type="PROSITE" id="PS01050">
    <property type="entry name" value="YJEF_C_2"/>
    <property type="match status" value="1"/>
</dbReference>
<dbReference type="PANTHER" id="PTHR12592">
    <property type="entry name" value="ATP-DEPENDENT (S)-NAD(P)H-HYDRATE DEHYDRATASE FAMILY MEMBER"/>
    <property type="match status" value="1"/>
</dbReference>
<dbReference type="Gene3D" id="3.40.1190.20">
    <property type="match status" value="1"/>
</dbReference>
<comment type="similarity">
    <text evidence="17">Belongs to the NnrD/CARKD family.</text>
</comment>
<protein>
    <recommendedName>
        <fullName evidence="19">Bifunctional NAD(P)H-hydrate repair enzyme</fullName>
    </recommendedName>
    <alternativeName>
        <fullName evidence="19">Nicotinamide nucleotide repair protein</fullName>
    </alternativeName>
    <domain>
        <recommendedName>
            <fullName evidence="19">ADP-dependent (S)-NAD(P)H-hydrate dehydratase</fullName>
            <ecNumber evidence="19">4.2.1.136</ecNumber>
        </recommendedName>
        <alternativeName>
            <fullName evidence="19">ADP-dependent NAD(P)HX dehydratase</fullName>
        </alternativeName>
    </domain>
    <domain>
        <recommendedName>
            <fullName evidence="19">NAD(P)H-hydrate epimerase</fullName>
            <ecNumber evidence="19">5.1.99.6</ecNumber>
        </recommendedName>
    </domain>
</protein>
<comment type="similarity">
    <text evidence="3 19">In the N-terminal section; belongs to the NnrE/AIBP family.</text>
</comment>
<keyword evidence="5 18" id="KW-0479">Metal-binding</keyword>
<dbReference type="Pfam" id="PF01256">
    <property type="entry name" value="Carb_kinase"/>
    <property type="match status" value="1"/>
</dbReference>
<dbReference type="Proteomes" id="UP000599179">
    <property type="component" value="Unassembled WGS sequence"/>
</dbReference>
<feature type="domain" description="YjeF C-terminal" evidence="20">
    <location>
        <begin position="228"/>
        <end position="499"/>
    </location>
</feature>
<dbReference type="InterPro" id="IPR000631">
    <property type="entry name" value="CARKD"/>
</dbReference>
<evidence type="ECO:0000256" key="4">
    <source>
        <dbReference type="ARBA" id="ARBA00009524"/>
    </source>
</evidence>
<dbReference type="RefSeq" id="WP_188459453.1">
    <property type="nucleotide sequence ID" value="NZ_BMGM01000012.1"/>
</dbReference>
<accession>A0ABQ1SKD8</accession>
<keyword evidence="8 17" id="KW-0521">NADP</keyword>
<evidence type="ECO:0000256" key="17">
    <source>
        <dbReference type="HAMAP-Rule" id="MF_01965"/>
    </source>
</evidence>
<evidence type="ECO:0000256" key="7">
    <source>
        <dbReference type="ARBA" id="ARBA00022840"/>
    </source>
</evidence>
<dbReference type="InterPro" id="IPR004443">
    <property type="entry name" value="YjeF_N_dom"/>
</dbReference>
<keyword evidence="10 17" id="KW-0520">NAD</keyword>
<comment type="cofactor">
    <cofactor evidence="17">
        <name>Mg(2+)</name>
        <dbReference type="ChEBI" id="CHEBI:18420"/>
    </cofactor>
</comment>
<dbReference type="SUPFAM" id="SSF64153">
    <property type="entry name" value="YjeF N-terminal domain-like"/>
    <property type="match status" value="1"/>
</dbReference>
<comment type="cofactor">
    <cofactor evidence="18 19">
        <name>K(+)</name>
        <dbReference type="ChEBI" id="CHEBI:29103"/>
    </cofactor>
    <text evidence="18 19">Binds 1 potassium ion per subunit.</text>
</comment>
<dbReference type="PROSITE" id="PS51383">
    <property type="entry name" value="YJEF_C_3"/>
    <property type="match status" value="1"/>
</dbReference>
<evidence type="ECO:0000256" key="12">
    <source>
        <dbReference type="ARBA" id="ARBA00023239"/>
    </source>
</evidence>
<evidence type="ECO:0000256" key="16">
    <source>
        <dbReference type="ARBA" id="ARBA00049209"/>
    </source>
</evidence>
<feature type="binding site" evidence="18">
    <location>
        <position position="127"/>
    </location>
    <ligand>
        <name>K(+)</name>
        <dbReference type="ChEBI" id="CHEBI:29103"/>
    </ligand>
</feature>
<feature type="domain" description="YjeF N-terminal" evidence="21">
    <location>
        <begin position="9"/>
        <end position="218"/>
    </location>
</feature>
<comment type="function">
    <text evidence="14 19">Bifunctional enzyme that catalyzes the epimerization of the S- and R-forms of NAD(P)HX and the dehydration of the S-form of NAD(P)HX at the expense of ADP, which is converted to AMP. This allows the repair of both epimers of NAD(P)HX, a damaged form of NAD(P)H that is a result of enzymatic or heat-dependent hydration.</text>
</comment>
<dbReference type="InterPro" id="IPR029056">
    <property type="entry name" value="Ribokinase-like"/>
</dbReference>
<comment type="similarity">
    <text evidence="18">Belongs to the NnrE/AIBP family.</text>
</comment>
<dbReference type="PIRSF" id="PIRSF017184">
    <property type="entry name" value="Nnr"/>
    <property type="match status" value="1"/>
</dbReference>
<keyword evidence="7 17" id="KW-0067">ATP-binding</keyword>
<comment type="caution">
    <text evidence="17">Lacks conserved residue(s) required for the propagation of feature annotation.</text>
</comment>
<evidence type="ECO:0000256" key="15">
    <source>
        <dbReference type="ARBA" id="ARBA00048238"/>
    </source>
</evidence>
<comment type="catalytic activity">
    <reaction evidence="2 18 19">
        <text>(6R)-NADPHX = (6S)-NADPHX</text>
        <dbReference type="Rhea" id="RHEA:32227"/>
        <dbReference type="ChEBI" id="CHEBI:64076"/>
        <dbReference type="ChEBI" id="CHEBI:64077"/>
        <dbReference type="EC" id="5.1.99.6"/>
    </reaction>
</comment>
<evidence type="ECO:0000256" key="2">
    <source>
        <dbReference type="ARBA" id="ARBA00000909"/>
    </source>
</evidence>
<comment type="similarity">
    <text evidence="4 19">In the C-terminal section; belongs to the NnrD/CARKD family.</text>
</comment>
<feature type="binding site" evidence="17">
    <location>
        <position position="439"/>
    </location>
    <ligand>
        <name>AMP</name>
        <dbReference type="ChEBI" id="CHEBI:456215"/>
    </ligand>
</feature>
<evidence type="ECO:0000256" key="3">
    <source>
        <dbReference type="ARBA" id="ARBA00006001"/>
    </source>
</evidence>
<feature type="binding site" evidence="17">
    <location>
        <position position="325"/>
    </location>
    <ligand>
        <name>(6S)-NADPHX</name>
        <dbReference type="ChEBI" id="CHEBI:64076"/>
    </ligand>
</feature>
<dbReference type="HAMAP" id="MF_01966">
    <property type="entry name" value="NADHX_epimerase"/>
    <property type="match status" value="1"/>
</dbReference>
<dbReference type="InterPro" id="IPR030677">
    <property type="entry name" value="Nnr"/>
</dbReference>
<proteinExistence type="inferred from homology"/>
<dbReference type="NCBIfam" id="TIGR00197">
    <property type="entry name" value="yjeF_nterm"/>
    <property type="match status" value="1"/>
</dbReference>
<keyword evidence="23" id="KW-1185">Reference proteome</keyword>
<evidence type="ECO:0000256" key="5">
    <source>
        <dbReference type="ARBA" id="ARBA00022723"/>
    </source>
</evidence>
<evidence type="ECO:0000256" key="14">
    <source>
        <dbReference type="ARBA" id="ARBA00025153"/>
    </source>
</evidence>
<dbReference type="CDD" id="cd01171">
    <property type="entry name" value="YXKO-related"/>
    <property type="match status" value="1"/>
</dbReference>
<dbReference type="Pfam" id="PF03853">
    <property type="entry name" value="YjeF_N"/>
    <property type="match status" value="1"/>
</dbReference>
<dbReference type="EMBL" id="BMGM01000012">
    <property type="protein sequence ID" value="GGE43707.1"/>
    <property type="molecule type" value="Genomic_DNA"/>
</dbReference>
<dbReference type="NCBIfam" id="TIGR00196">
    <property type="entry name" value="yjeF_cterm"/>
    <property type="match status" value="1"/>
</dbReference>
<evidence type="ECO:0000256" key="8">
    <source>
        <dbReference type="ARBA" id="ARBA00022857"/>
    </source>
</evidence>
<comment type="function">
    <text evidence="18">Catalyzes the epimerization of the S- and R-forms of NAD(P)HX, a damaged form of NAD(P)H that is a result of enzymatic or heat-dependent hydration. This is a prerequisite for the S-specific NAD(P)H-hydrate dehydratase to allow the repair of both epimers of NAD(P)HX.</text>
</comment>
<feature type="binding site" evidence="17">
    <location>
        <begin position="411"/>
        <end position="415"/>
    </location>
    <ligand>
        <name>AMP</name>
        <dbReference type="ChEBI" id="CHEBI:456215"/>
    </ligand>
</feature>
<feature type="binding site" evidence="17">
    <location>
        <position position="440"/>
    </location>
    <ligand>
        <name>(6S)-NADPHX</name>
        <dbReference type="ChEBI" id="CHEBI:64076"/>
    </ligand>
</feature>
<feature type="binding site" evidence="18">
    <location>
        <position position="163"/>
    </location>
    <ligand>
        <name>K(+)</name>
        <dbReference type="ChEBI" id="CHEBI:29103"/>
    </ligand>
</feature>
<name>A0ABQ1SKD8_9FLAO</name>
<dbReference type="EC" id="5.1.99.6" evidence="19"/>
<evidence type="ECO:0000259" key="21">
    <source>
        <dbReference type="PROSITE" id="PS51385"/>
    </source>
</evidence>
<dbReference type="InterPro" id="IPR036652">
    <property type="entry name" value="YjeF_N_dom_sf"/>
</dbReference>
<reference evidence="23" key="1">
    <citation type="journal article" date="2019" name="Int. J. Syst. Evol. Microbiol.">
        <title>The Global Catalogue of Microorganisms (GCM) 10K type strain sequencing project: providing services to taxonomists for standard genome sequencing and annotation.</title>
        <authorList>
            <consortium name="The Broad Institute Genomics Platform"/>
            <consortium name="The Broad Institute Genome Sequencing Center for Infectious Disease"/>
            <person name="Wu L."/>
            <person name="Ma J."/>
        </authorList>
    </citation>
    <scope>NUCLEOTIDE SEQUENCE [LARGE SCALE GENOMIC DNA]</scope>
    <source>
        <strain evidence="23">CGMCC 1.12931</strain>
    </source>
</reference>
<evidence type="ECO:0000256" key="13">
    <source>
        <dbReference type="ARBA" id="ARBA00023268"/>
    </source>
</evidence>
<feature type="binding site" evidence="18">
    <location>
        <begin position="58"/>
        <end position="62"/>
    </location>
    <ligand>
        <name>(6S)-NADPHX</name>
        <dbReference type="ChEBI" id="CHEBI:64076"/>
    </ligand>
</feature>
<dbReference type="SUPFAM" id="SSF53613">
    <property type="entry name" value="Ribokinase-like"/>
    <property type="match status" value="1"/>
</dbReference>
<dbReference type="Gene3D" id="3.40.50.10260">
    <property type="entry name" value="YjeF N-terminal domain"/>
    <property type="match status" value="1"/>
</dbReference>
<evidence type="ECO:0000256" key="18">
    <source>
        <dbReference type="HAMAP-Rule" id="MF_01966"/>
    </source>
</evidence>
<evidence type="ECO:0000256" key="9">
    <source>
        <dbReference type="ARBA" id="ARBA00022958"/>
    </source>
</evidence>
<evidence type="ECO:0000256" key="11">
    <source>
        <dbReference type="ARBA" id="ARBA00023235"/>
    </source>
</evidence>
<dbReference type="PROSITE" id="PS51385">
    <property type="entry name" value="YJEF_N"/>
    <property type="match status" value="1"/>
</dbReference>
<gene>
    <name evidence="17" type="primary">nnrD</name>
    <name evidence="18" type="synonym">nnrE</name>
    <name evidence="22" type="ORF">GCM10010832_24660</name>
</gene>
<organism evidence="22 23">
    <name type="scientific">Psychroflexus planctonicus</name>
    <dbReference type="NCBI Taxonomy" id="1526575"/>
    <lineage>
        <taxon>Bacteria</taxon>
        <taxon>Pseudomonadati</taxon>
        <taxon>Bacteroidota</taxon>
        <taxon>Flavobacteriia</taxon>
        <taxon>Flavobacteriales</taxon>
        <taxon>Flavobacteriaceae</taxon>
        <taxon>Psychroflexus</taxon>
    </lineage>
</organism>
<feature type="binding site" evidence="18">
    <location>
        <begin position="131"/>
        <end position="137"/>
    </location>
    <ligand>
        <name>(6S)-NADPHX</name>
        <dbReference type="ChEBI" id="CHEBI:64076"/>
    </ligand>
</feature>
<dbReference type="HAMAP" id="MF_01965">
    <property type="entry name" value="NADHX_dehydratase"/>
    <property type="match status" value="1"/>
</dbReference>
<feature type="binding site" evidence="17">
    <location>
        <position position="376"/>
    </location>
    <ligand>
        <name>(6S)-NADPHX</name>
        <dbReference type="ChEBI" id="CHEBI:64076"/>
    </ligand>
</feature>
<dbReference type="EC" id="4.2.1.136" evidence="19"/>
<keyword evidence="6 17" id="KW-0547">Nucleotide-binding</keyword>
<comment type="function">
    <text evidence="17">Catalyzes the dehydration of the S-form of NAD(P)HX at the expense of ADP, which is converted to AMP. Together with NAD(P)HX epimerase, which catalyzes the epimerization of the S- and R-forms, the enzyme allows the repair of both epimers of NAD(P)HX, a damaged form of NAD(P)H that is a result of enzymatic or heat-dependent hydration.</text>
</comment>
<evidence type="ECO:0000256" key="1">
    <source>
        <dbReference type="ARBA" id="ARBA00000013"/>
    </source>
</evidence>
<keyword evidence="13" id="KW-0511">Multifunctional enzyme</keyword>
<evidence type="ECO:0000256" key="19">
    <source>
        <dbReference type="PIRNR" id="PIRNR017184"/>
    </source>
</evidence>
<comment type="catalytic activity">
    <reaction evidence="15 17 19">
        <text>(6S)-NADHX + ADP = AMP + phosphate + NADH + H(+)</text>
        <dbReference type="Rhea" id="RHEA:32223"/>
        <dbReference type="ChEBI" id="CHEBI:15378"/>
        <dbReference type="ChEBI" id="CHEBI:43474"/>
        <dbReference type="ChEBI" id="CHEBI:57945"/>
        <dbReference type="ChEBI" id="CHEBI:64074"/>
        <dbReference type="ChEBI" id="CHEBI:456215"/>
        <dbReference type="ChEBI" id="CHEBI:456216"/>
        <dbReference type="EC" id="4.2.1.136"/>
    </reaction>
</comment>
<keyword evidence="9 18" id="KW-0630">Potassium</keyword>
<feature type="binding site" evidence="18">
    <location>
        <position position="160"/>
    </location>
    <ligand>
        <name>(6S)-NADPHX</name>
        <dbReference type="ChEBI" id="CHEBI:64076"/>
    </ligand>
</feature>
<feature type="binding site" evidence="18">
    <location>
        <position position="59"/>
    </location>
    <ligand>
        <name>K(+)</name>
        <dbReference type="ChEBI" id="CHEBI:29103"/>
    </ligand>
</feature>
<dbReference type="InterPro" id="IPR017953">
    <property type="entry name" value="Carbohydrate_kinase_pred_CS"/>
</dbReference>
<sequence length="501" mass="55145">MKILSAKQLGKVDQLSMKWQSISSWELMERASKQAVEAILYYLKKNEKCVHIFCGIGNNGGDGLAIAYYLDKLGYSVQVYKVAFADKTSNDFELNAKRLHEENIKLKSIQAEDVETIEIDENEIVIDAIFGVGLNRRMPAFVEDLAVKINQSKAFCFSIDIPSGMFIHQAIPDDAKLVQPDICLTFQLPKLALLLPETGKYVPHFQIVPIGLSQEAIENEETEYHFIDLAFVQKLYQPRKEFSHKGTYGHALLIGGQKGMLGSVLLASKAALKSGVGKLSVMLPNLGHSSLHTYLPEAMALENPSENYIHFTEIKNYNSIGIGVGIGKTNEAFQALKSFLEGSNQPMLLDADALNLIAENSALLQLIPKNSILTPHPGELKRLIGNWKDDFEKLEKVKNFAKKQNCILVVKGKYSCICDGENFYFNSTGNSGMATAGSGDVLSGIITSLLAQAYSPLQAAQLGVYIHGLAGDLALKQESKESLMASDIIQFLGEAFKNVNK</sequence>
<comment type="subunit">
    <text evidence="17">Homotetramer.</text>
</comment>
<comment type="caution">
    <text evidence="22">The sequence shown here is derived from an EMBL/GenBank/DDBJ whole genome shotgun (WGS) entry which is preliminary data.</text>
</comment>
<keyword evidence="11 18" id="KW-0413">Isomerase</keyword>
<evidence type="ECO:0000256" key="10">
    <source>
        <dbReference type="ARBA" id="ARBA00023027"/>
    </source>
</evidence>
<dbReference type="PANTHER" id="PTHR12592:SF0">
    <property type="entry name" value="ATP-DEPENDENT (S)-NAD(P)H-HYDRATE DEHYDRATASE"/>
    <property type="match status" value="1"/>
</dbReference>
<comment type="catalytic activity">
    <reaction evidence="1 18 19">
        <text>(6R)-NADHX = (6S)-NADHX</text>
        <dbReference type="Rhea" id="RHEA:32215"/>
        <dbReference type="ChEBI" id="CHEBI:64074"/>
        <dbReference type="ChEBI" id="CHEBI:64075"/>
        <dbReference type="EC" id="5.1.99.6"/>
    </reaction>
</comment>
<evidence type="ECO:0000259" key="20">
    <source>
        <dbReference type="PROSITE" id="PS51383"/>
    </source>
</evidence>
<comment type="catalytic activity">
    <reaction evidence="16 17 19">
        <text>(6S)-NADPHX + ADP = AMP + phosphate + NADPH + H(+)</text>
        <dbReference type="Rhea" id="RHEA:32235"/>
        <dbReference type="ChEBI" id="CHEBI:15378"/>
        <dbReference type="ChEBI" id="CHEBI:43474"/>
        <dbReference type="ChEBI" id="CHEBI:57783"/>
        <dbReference type="ChEBI" id="CHEBI:64076"/>
        <dbReference type="ChEBI" id="CHEBI:456215"/>
        <dbReference type="ChEBI" id="CHEBI:456216"/>
        <dbReference type="EC" id="4.2.1.136"/>
    </reaction>
</comment>